<keyword evidence="2" id="KW-1185">Reference proteome</keyword>
<organism evidence="1 2">
    <name type="scientific">Streptomyces sudanensis</name>
    <dbReference type="NCBI Taxonomy" id="436397"/>
    <lineage>
        <taxon>Bacteria</taxon>
        <taxon>Bacillati</taxon>
        <taxon>Actinomycetota</taxon>
        <taxon>Actinomycetes</taxon>
        <taxon>Kitasatosporales</taxon>
        <taxon>Streptomycetaceae</taxon>
        <taxon>Streptomyces</taxon>
    </lineage>
</organism>
<evidence type="ECO:0000313" key="2">
    <source>
        <dbReference type="Proteomes" id="UP001056383"/>
    </source>
</evidence>
<accession>A0ABY4TEI0</accession>
<proteinExistence type="predicted"/>
<dbReference type="EMBL" id="CP095474">
    <property type="protein sequence ID" value="URN16514.1"/>
    <property type="molecule type" value="Genomic_DNA"/>
</dbReference>
<reference evidence="1" key="1">
    <citation type="submission" date="2022-04" db="EMBL/GenBank/DDBJ databases">
        <title>Systematic whole-genome sequencing reveals an unexpected diversity among actinomycetoma pathogens and provides insights into their antibacterial susceptibilities.</title>
        <authorList>
            <person name="Watson A.K."/>
            <person name="Kepplinger B."/>
            <person name="Bakhiet S.M."/>
            <person name="Mhmoud N.A."/>
            <person name="Chapman J."/>
            <person name="Allenby N."/>
            <person name="Mickiewicz K."/>
            <person name="Goodfellow M."/>
            <person name="Fahal A.H."/>
            <person name="Errington J."/>
        </authorList>
    </citation>
    <scope>NUCLEOTIDE SEQUENCE</scope>
    <source>
        <strain evidence="1">SD 504</strain>
    </source>
</reference>
<evidence type="ECO:0000313" key="1">
    <source>
        <dbReference type="EMBL" id="URN16514.1"/>
    </source>
</evidence>
<sequence length="112" mass="12422">MDFTVLAHAVEVDHGIKRVSMRFIKKYAAPERKRLSSELNEEITKALADHGLVALPRTLPTSEEAFIFVLQADTVLGEAAELSKVIFAGRRLGLFDGLNLEDRFPKLAEEAA</sequence>
<gene>
    <name evidence="1" type="ORF">MW084_11835</name>
</gene>
<name>A0ABY4TEI0_9ACTN</name>
<dbReference type="Proteomes" id="UP001056383">
    <property type="component" value="Chromosome"/>
</dbReference>
<dbReference type="RefSeq" id="WP_010470252.1">
    <property type="nucleotide sequence ID" value="NZ_CP095474.1"/>
</dbReference>
<protein>
    <submittedName>
        <fullName evidence="1">Uncharacterized protein</fullName>
    </submittedName>
</protein>